<feature type="repeat" description="WD" evidence="3">
    <location>
        <begin position="808"/>
        <end position="849"/>
    </location>
</feature>
<feature type="repeat" description="WD" evidence="3">
    <location>
        <begin position="640"/>
        <end position="681"/>
    </location>
</feature>
<evidence type="ECO:0000313" key="6">
    <source>
        <dbReference type="Proteomes" id="UP001218218"/>
    </source>
</evidence>
<gene>
    <name evidence="5" type="ORF">DFH08DRAFT_718900</name>
</gene>
<dbReference type="SUPFAM" id="SSF50978">
    <property type="entry name" value="WD40 repeat-like"/>
    <property type="match status" value="2"/>
</dbReference>
<keyword evidence="6" id="KW-1185">Reference proteome</keyword>
<dbReference type="InterPro" id="IPR036322">
    <property type="entry name" value="WD40_repeat_dom_sf"/>
</dbReference>
<dbReference type="PANTHER" id="PTHR19879">
    <property type="entry name" value="TRANSCRIPTION INITIATION FACTOR TFIID"/>
    <property type="match status" value="1"/>
</dbReference>
<dbReference type="Pfam" id="PF24883">
    <property type="entry name" value="NPHP3_N"/>
    <property type="match status" value="1"/>
</dbReference>
<dbReference type="InterPro" id="IPR018391">
    <property type="entry name" value="PQQ_b-propeller_rpt"/>
</dbReference>
<dbReference type="SMART" id="SM00564">
    <property type="entry name" value="PQQ"/>
    <property type="match status" value="7"/>
</dbReference>
<dbReference type="Gene3D" id="3.40.50.300">
    <property type="entry name" value="P-loop containing nucleotide triphosphate hydrolases"/>
    <property type="match status" value="1"/>
</dbReference>
<evidence type="ECO:0000256" key="2">
    <source>
        <dbReference type="ARBA" id="ARBA00022737"/>
    </source>
</evidence>
<feature type="repeat" description="WD" evidence="3">
    <location>
        <begin position="682"/>
        <end position="723"/>
    </location>
</feature>
<dbReference type="PROSITE" id="PS50082">
    <property type="entry name" value="WD_REPEATS_2"/>
    <property type="match status" value="9"/>
</dbReference>
<feature type="repeat" description="WD" evidence="3">
    <location>
        <begin position="892"/>
        <end position="933"/>
    </location>
</feature>
<feature type="domain" description="Nephrocystin 3-like N-terminal" evidence="4">
    <location>
        <begin position="38"/>
        <end position="200"/>
    </location>
</feature>
<dbReference type="SUPFAM" id="SSF52540">
    <property type="entry name" value="P-loop containing nucleoside triphosphate hydrolases"/>
    <property type="match status" value="1"/>
</dbReference>
<feature type="repeat" description="WD" evidence="3">
    <location>
        <begin position="766"/>
        <end position="807"/>
    </location>
</feature>
<evidence type="ECO:0000256" key="1">
    <source>
        <dbReference type="ARBA" id="ARBA00022574"/>
    </source>
</evidence>
<evidence type="ECO:0000259" key="4">
    <source>
        <dbReference type="Pfam" id="PF24883"/>
    </source>
</evidence>
<organism evidence="5 6">
    <name type="scientific">Mycena albidolilacea</name>
    <dbReference type="NCBI Taxonomy" id="1033008"/>
    <lineage>
        <taxon>Eukaryota</taxon>
        <taxon>Fungi</taxon>
        <taxon>Dikarya</taxon>
        <taxon>Basidiomycota</taxon>
        <taxon>Agaricomycotina</taxon>
        <taxon>Agaricomycetes</taxon>
        <taxon>Agaricomycetidae</taxon>
        <taxon>Agaricales</taxon>
        <taxon>Marasmiineae</taxon>
        <taxon>Mycenaceae</taxon>
        <taxon>Mycena</taxon>
    </lineage>
</organism>
<reference evidence="5" key="1">
    <citation type="submission" date="2023-03" db="EMBL/GenBank/DDBJ databases">
        <title>Massive genome expansion in bonnet fungi (Mycena s.s.) driven by repeated elements and novel gene families across ecological guilds.</title>
        <authorList>
            <consortium name="Lawrence Berkeley National Laboratory"/>
            <person name="Harder C.B."/>
            <person name="Miyauchi S."/>
            <person name="Viragh M."/>
            <person name="Kuo A."/>
            <person name="Thoen E."/>
            <person name="Andreopoulos B."/>
            <person name="Lu D."/>
            <person name="Skrede I."/>
            <person name="Drula E."/>
            <person name="Henrissat B."/>
            <person name="Morin E."/>
            <person name="Kohler A."/>
            <person name="Barry K."/>
            <person name="LaButti K."/>
            <person name="Morin E."/>
            <person name="Salamov A."/>
            <person name="Lipzen A."/>
            <person name="Mereny Z."/>
            <person name="Hegedus B."/>
            <person name="Baldrian P."/>
            <person name="Stursova M."/>
            <person name="Weitz H."/>
            <person name="Taylor A."/>
            <person name="Grigoriev I.V."/>
            <person name="Nagy L.G."/>
            <person name="Martin F."/>
            <person name="Kauserud H."/>
        </authorList>
    </citation>
    <scope>NUCLEOTIDE SEQUENCE</scope>
    <source>
        <strain evidence="5">CBHHK002</strain>
    </source>
</reference>
<proteinExistence type="predicted"/>
<evidence type="ECO:0000313" key="5">
    <source>
        <dbReference type="EMBL" id="KAJ7310111.1"/>
    </source>
</evidence>
<comment type="caution">
    <text evidence="5">The sequence shown here is derived from an EMBL/GenBank/DDBJ whole genome shotgun (WGS) entry which is preliminary data.</text>
</comment>
<feature type="repeat" description="WD" evidence="3">
    <location>
        <begin position="934"/>
        <end position="975"/>
    </location>
</feature>
<dbReference type="InterPro" id="IPR001680">
    <property type="entry name" value="WD40_rpt"/>
</dbReference>
<protein>
    <submittedName>
        <fullName evidence="5">WD40-repeat-containing domain protein</fullName>
    </submittedName>
</protein>
<evidence type="ECO:0000256" key="3">
    <source>
        <dbReference type="PROSITE-ProRule" id="PRU00221"/>
    </source>
</evidence>
<dbReference type="Proteomes" id="UP001218218">
    <property type="component" value="Unassembled WGS sequence"/>
</dbReference>
<dbReference type="PROSITE" id="PS00678">
    <property type="entry name" value="WD_REPEATS_1"/>
    <property type="match status" value="5"/>
</dbReference>
<dbReference type="Gene3D" id="2.130.10.10">
    <property type="entry name" value="YVTN repeat-like/Quinoprotein amine dehydrogenase"/>
    <property type="match status" value="5"/>
</dbReference>
<feature type="repeat" description="WD" evidence="3">
    <location>
        <begin position="850"/>
        <end position="891"/>
    </location>
</feature>
<feature type="repeat" description="WD" evidence="3">
    <location>
        <begin position="724"/>
        <end position="765"/>
    </location>
</feature>
<dbReference type="Pfam" id="PF00400">
    <property type="entry name" value="WD40"/>
    <property type="match status" value="9"/>
</dbReference>
<feature type="repeat" description="WD" evidence="3">
    <location>
        <begin position="598"/>
        <end position="639"/>
    </location>
</feature>
<dbReference type="InterPro" id="IPR056884">
    <property type="entry name" value="NPHP3-like_N"/>
</dbReference>
<accession>A0AAD6Z6U7</accession>
<dbReference type="CDD" id="cd00200">
    <property type="entry name" value="WD40"/>
    <property type="match status" value="1"/>
</dbReference>
<keyword evidence="1 3" id="KW-0853">WD repeat</keyword>
<dbReference type="InterPro" id="IPR015943">
    <property type="entry name" value="WD40/YVTN_repeat-like_dom_sf"/>
</dbReference>
<feature type="non-terminal residue" evidence="5">
    <location>
        <position position="1"/>
    </location>
</feature>
<dbReference type="PRINTS" id="PR00320">
    <property type="entry name" value="GPROTEINBRPT"/>
</dbReference>
<dbReference type="SMART" id="SM00320">
    <property type="entry name" value="WD40"/>
    <property type="match status" value="9"/>
</dbReference>
<sequence length="982" mass="107752">MLLPWFAPRALFNADTVAGASARRPCTENTRVGLISRLKQWANSTKSSPIFWLSGMAGTGKSTVAYTLCEYWFREHRLGASFFCSRDDEKAWSHISIIPTIAQQLLSLSKPFAQCIEGVPIEVIIPASAQHVQQLLVQPWSQATASQAKVQLRKTKPVVVVIDALDEIENDQGSELVKQLIQAISSFKELHGLKFLITSRPHPRIVNECSSINQQAVYHIEDIDPKQASQDIHCFLNAELPDLSPKQLENITLDSGGLFIYASTIVRYLHPPNLILSPNQKAKRLDMLKTTGHHATRSNGQYDFLIDSLYRGILGEALLGVGQEVEVVKRVLYCVVTTRHPLRVSDLAPLVVDVTEEPDEIAVHNSLQLFYSILYVSQRDKCIYSFHKSFADFILDPGRSPELANPAKSYFGDRTRDCLGIMSKSLHFNICHLKSSFLLDEDDNNLPDRVATNIGSELRYACQYWAAHLISVHDPQDVHQLSTVLLEFCSLKVLFWMEVMNLLKLNCRLPLHLARTWALQVPNIELNLYMAASQRLWASFIESPAVRSTPHLYISSLTTELALTSASDSSALGKWQKHFPGLPSLKCRGILRQKTLMTLKHSSPVLAVAVSPTGTHIICGSVDKTVRIWDAATGNEVMKMEGHSDYVQSVAFSPNGAQIVSGSADKTVRIWDAATGNEVTKMEGHSDCVHSVAFSPNGAQIVSGSAGKTVQIWDVATGNEVMKMEGHSDYVRSVAFSPNGAQIVSGSDDKTVRIWDAATGNEVMKMEGHSDYVQSVAFSPNGAQIVSGSDDRTVRIWDAATGNEVAKKKGHSDSVNSVAFSPNGVQILSGSHDRTVRIWDAVTGNEVTKMEGHSDCALSVAFSPNGAQIVSGSHDGTVRIWDAVTGNEVTKMEGHSDWVNSVAFSPNGAQIVSGSDDRTVRIWDTATGNKVMKMEGHSDCVLSVAFLPNGAQIVSGSADKTVQIWDVATGYEVMKMEGHSDF</sequence>
<dbReference type="PROSITE" id="PS50294">
    <property type="entry name" value="WD_REPEATS_REGION"/>
    <property type="match status" value="9"/>
</dbReference>
<dbReference type="InterPro" id="IPR019775">
    <property type="entry name" value="WD40_repeat_CS"/>
</dbReference>
<dbReference type="InterPro" id="IPR027417">
    <property type="entry name" value="P-loop_NTPase"/>
</dbReference>
<dbReference type="EMBL" id="JARIHO010000079">
    <property type="protein sequence ID" value="KAJ7310111.1"/>
    <property type="molecule type" value="Genomic_DNA"/>
</dbReference>
<name>A0AAD6Z6U7_9AGAR</name>
<dbReference type="InterPro" id="IPR020472">
    <property type="entry name" value="WD40_PAC1"/>
</dbReference>
<dbReference type="AlphaFoldDB" id="A0AAD6Z6U7"/>
<keyword evidence="2" id="KW-0677">Repeat</keyword>
<dbReference type="PANTHER" id="PTHR19879:SF9">
    <property type="entry name" value="TRANSCRIPTION INITIATION FACTOR TFIID SUBUNIT 5"/>
    <property type="match status" value="1"/>
</dbReference>